<feature type="domain" description="MannoseP isomerase/GMP-like beta-helix" evidence="11">
    <location>
        <begin position="291"/>
        <end position="345"/>
    </location>
</feature>
<evidence type="ECO:0000313" key="12">
    <source>
        <dbReference type="EMBL" id="OQW52763.1"/>
    </source>
</evidence>
<dbReference type="CDD" id="cd02213">
    <property type="entry name" value="cupin_PMI_typeII_C"/>
    <property type="match status" value="1"/>
</dbReference>
<organism evidence="12 13">
    <name type="scientific">Candidatus Raskinella chloraquaticus</name>
    <dbReference type="NCBI Taxonomy" id="1951219"/>
    <lineage>
        <taxon>Bacteria</taxon>
        <taxon>Pseudomonadati</taxon>
        <taxon>Pseudomonadota</taxon>
        <taxon>Alphaproteobacteria</taxon>
        <taxon>Hyphomicrobiales</taxon>
        <taxon>Phreatobacteraceae</taxon>
        <taxon>Candidatus Raskinella</taxon>
    </lineage>
</organism>
<dbReference type="AlphaFoldDB" id="A0A1W9HZ93"/>
<keyword evidence="12" id="KW-0413">Isomerase</keyword>
<dbReference type="GO" id="GO:0009298">
    <property type="term" value="P:GDP-mannose biosynthetic process"/>
    <property type="evidence" value="ECO:0007669"/>
    <property type="project" value="TreeGrafter"/>
</dbReference>
<proteinExistence type="inferred from homology"/>
<dbReference type="SUPFAM" id="SSF51182">
    <property type="entry name" value="RmlC-like cupins"/>
    <property type="match status" value="1"/>
</dbReference>
<name>A0A1W9HZ93_9HYPH</name>
<gene>
    <name evidence="12" type="primary">cpsB</name>
    <name evidence="12" type="ORF">A4S15_07200</name>
</gene>
<dbReference type="PANTHER" id="PTHR46390:SF1">
    <property type="entry name" value="MANNOSE-1-PHOSPHATE GUANYLYLTRANSFERASE"/>
    <property type="match status" value="1"/>
</dbReference>
<dbReference type="Gene3D" id="3.90.550.10">
    <property type="entry name" value="Spore Coat Polysaccharide Biosynthesis Protein SpsA, Chain A"/>
    <property type="match status" value="1"/>
</dbReference>
<feature type="domain" description="Nucleotidyl transferase" evidence="9">
    <location>
        <begin position="4"/>
        <end position="284"/>
    </location>
</feature>
<evidence type="ECO:0000259" key="9">
    <source>
        <dbReference type="Pfam" id="PF00483"/>
    </source>
</evidence>
<dbReference type="EC" id="2.7.7.13" evidence="2"/>
<dbReference type="InterPro" id="IPR049577">
    <property type="entry name" value="GMPP_N"/>
</dbReference>
<feature type="domain" description="Mannose-6-phosphate isomerase type II C-terminal" evidence="10">
    <location>
        <begin position="348"/>
        <end position="463"/>
    </location>
</feature>
<comment type="caution">
    <text evidence="12">The sequence shown here is derived from an EMBL/GenBank/DDBJ whole genome shotgun (WGS) entry which is preliminary data.</text>
</comment>
<dbReference type="InterPro" id="IPR005835">
    <property type="entry name" value="NTP_transferase_dom"/>
</dbReference>
<evidence type="ECO:0000259" key="11">
    <source>
        <dbReference type="Pfam" id="PF22640"/>
    </source>
</evidence>
<keyword evidence="4 12" id="KW-0548">Nucleotidyltransferase</keyword>
<dbReference type="InterPro" id="IPR054566">
    <property type="entry name" value="ManC/GMP-like_b-helix"/>
</dbReference>
<dbReference type="GO" id="GO:0016853">
    <property type="term" value="F:isomerase activity"/>
    <property type="evidence" value="ECO:0007669"/>
    <property type="project" value="UniProtKB-KW"/>
</dbReference>
<evidence type="ECO:0000256" key="3">
    <source>
        <dbReference type="ARBA" id="ARBA00022679"/>
    </source>
</evidence>
<dbReference type="NCBIfam" id="TIGR01479">
    <property type="entry name" value="GMP_PMI"/>
    <property type="match status" value="1"/>
</dbReference>
<keyword evidence="6" id="KW-0342">GTP-binding</keyword>
<evidence type="ECO:0000256" key="8">
    <source>
        <dbReference type="RuleBase" id="RU004190"/>
    </source>
</evidence>
<accession>A0A1W9HZ93</accession>
<dbReference type="SUPFAM" id="SSF53448">
    <property type="entry name" value="Nucleotide-diphospho-sugar transferases"/>
    <property type="match status" value="1"/>
</dbReference>
<evidence type="ECO:0000256" key="1">
    <source>
        <dbReference type="ARBA" id="ARBA00006115"/>
    </source>
</evidence>
<comment type="catalytic activity">
    <reaction evidence="7">
        <text>alpha-D-mannose 1-phosphate + GTP + H(+) = GDP-alpha-D-mannose + diphosphate</text>
        <dbReference type="Rhea" id="RHEA:15229"/>
        <dbReference type="ChEBI" id="CHEBI:15378"/>
        <dbReference type="ChEBI" id="CHEBI:33019"/>
        <dbReference type="ChEBI" id="CHEBI:37565"/>
        <dbReference type="ChEBI" id="CHEBI:57527"/>
        <dbReference type="ChEBI" id="CHEBI:58409"/>
        <dbReference type="EC" id="2.7.7.13"/>
    </reaction>
</comment>
<evidence type="ECO:0000259" key="10">
    <source>
        <dbReference type="Pfam" id="PF01050"/>
    </source>
</evidence>
<dbReference type="Pfam" id="PF22640">
    <property type="entry name" value="ManC_GMP_beta-helix"/>
    <property type="match status" value="1"/>
</dbReference>
<dbReference type="GO" id="GO:0004475">
    <property type="term" value="F:mannose-1-phosphate guanylyltransferase (GTP) activity"/>
    <property type="evidence" value="ECO:0007669"/>
    <property type="project" value="UniProtKB-EC"/>
</dbReference>
<dbReference type="GO" id="GO:0005525">
    <property type="term" value="F:GTP binding"/>
    <property type="evidence" value="ECO:0007669"/>
    <property type="project" value="UniProtKB-KW"/>
</dbReference>
<dbReference type="EMBL" id="LWDL01000012">
    <property type="protein sequence ID" value="OQW52763.1"/>
    <property type="molecule type" value="Genomic_DNA"/>
</dbReference>
<dbReference type="FunFam" id="3.90.550.10:FF:000046">
    <property type="entry name" value="Mannose-1-phosphate guanylyltransferase (GDP)"/>
    <property type="match status" value="1"/>
</dbReference>
<evidence type="ECO:0000256" key="2">
    <source>
        <dbReference type="ARBA" id="ARBA00012387"/>
    </source>
</evidence>
<dbReference type="PANTHER" id="PTHR46390">
    <property type="entry name" value="MANNOSE-1-PHOSPHATE GUANYLYLTRANSFERASE"/>
    <property type="match status" value="1"/>
</dbReference>
<reference evidence="12 13" key="1">
    <citation type="journal article" date="2017" name="Water Res.">
        <title>Comammox in drinking water systems.</title>
        <authorList>
            <person name="Wang Y."/>
            <person name="Ma L."/>
            <person name="Mao Y."/>
            <person name="Jiang X."/>
            <person name="Xia Y."/>
            <person name="Yu K."/>
            <person name="Li B."/>
            <person name="Zhang T."/>
        </authorList>
    </citation>
    <scope>NUCLEOTIDE SEQUENCE [LARGE SCALE GENOMIC DNA]</scope>
    <source>
        <strain evidence="12">SG_bin8</strain>
    </source>
</reference>
<dbReference type="InterPro" id="IPR051161">
    <property type="entry name" value="Mannose-6P_isomerase_type2"/>
</dbReference>
<keyword evidence="5" id="KW-0547">Nucleotide-binding</keyword>
<comment type="similarity">
    <text evidence="1 8">Belongs to the mannose-6-phosphate isomerase type 2 family.</text>
</comment>
<dbReference type="FunFam" id="2.60.120.10:FF:000032">
    <property type="entry name" value="Mannose-1-phosphate guanylyltransferase/mannose-6-phosphate isomerase"/>
    <property type="match status" value="1"/>
</dbReference>
<evidence type="ECO:0000313" key="13">
    <source>
        <dbReference type="Proteomes" id="UP000192872"/>
    </source>
</evidence>
<protein>
    <recommendedName>
        <fullName evidence="2">mannose-1-phosphate guanylyltransferase</fullName>
        <ecNumber evidence="2">2.7.7.13</ecNumber>
    </recommendedName>
</protein>
<evidence type="ECO:0000256" key="4">
    <source>
        <dbReference type="ARBA" id="ARBA00022695"/>
    </source>
</evidence>
<evidence type="ECO:0000256" key="6">
    <source>
        <dbReference type="ARBA" id="ARBA00023134"/>
    </source>
</evidence>
<dbReference type="InterPro" id="IPR014710">
    <property type="entry name" value="RmlC-like_jellyroll"/>
</dbReference>
<dbReference type="CDD" id="cd02509">
    <property type="entry name" value="GDP-M1P_Guanylyltransferase"/>
    <property type="match status" value="1"/>
</dbReference>
<dbReference type="Gene3D" id="2.60.120.10">
    <property type="entry name" value="Jelly Rolls"/>
    <property type="match status" value="1"/>
</dbReference>
<dbReference type="Pfam" id="PF01050">
    <property type="entry name" value="MannoseP_isomer"/>
    <property type="match status" value="1"/>
</dbReference>
<dbReference type="InterPro" id="IPR011051">
    <property type="entry name" value="RmlC_Cupin_sf"/>
</dbReference>
<dbReference type="Proteomes" id="UP000192872">
    <property type="component" value="Unassembled WGS sequence"/>
</dbReference>
<evidence type="ECO:0000256" key="5">
    <source>
        <dbReference type="ARBA" id="ARBA00022741"/>
    </source>
</evidence>
<sequence length="468" mass="51963">MIVPVILCGGSGSRLWPASREAYPKQLLSFGNTGSLFQQTIARVTGPEFAPPVIISNNDYRFLVAEQMQSVSCKGDLILEPARRDSCAAIAAAAIYVMARDADAVLLVLAADHAIADTAHFVDHVLRGRMAAESGHLVTFGVTPTSPSTSYGYIRPGPALPDMAGINRIDAFVEKPDRAKAQHYIEAGYLWNTGNFLFTAQAFLRELKAYQPVIFETVSRSVQSATRDLDFIRLDSASFMEAPSISVDYAIMQETKSAAVIQSDFNWSDVGSWDMIWQLSEKDEYNNSIEGNVVLHNTNNSYVRSQNILTTVVGLNDVIVITTRDAVLVTSQGKSEELKGLVAKLVKNNHSEARDHVRVYRPWGDYEQIDKGARYQVKRITVKPNGKLSLQSHKHRSEHWVVVSGSAHISVDGVDKKLEENESIYIPLGSIHRLYNPGPDKLELIEVQSGDYLGEDDIIRYEDIYNRV</sequence>
<dbReference type="GO" id="GO:0000271">
    <property type="term" value="P:polysaccharide biosynthetic process"/>
    <property type="evidence" value="ECO:0007669"/>
    <property type="project" value="InterPro"/>
</dbReference>
<dbReference type="InterPro" id="IPR006375">
    <property type="entry name" value="Man1P_GuaTrfase/Man6P_Isoase"/>
</dbReference>
<dbReference type="Pfam" id="PF00483">
    <property type="entry name" value="NTP_transferase"/>
    <property type="match status" value="1"/>
</dbReference>
<dbReference type="InterPro" id="IPR001538">
    <property type="entry name" value="Man6P_isomerase-2_C"/>
</dbReference>
<evidence type="ECO:0000256" key="7">
    <source>
        <dbReference type="ARBA" id="ARBA00047343"/>
    </source>
</evidence>
<keyword evidence="3 12" id="KW-0808">Transferase</keyword>
<dbReference type="STRING" id="1827387.A4S15_07200"/>
<dbReference type="InterPro" id="IPR029044">
    <property type="entry name" value="Nucleotide-diphossugar_trans"/>
</dbReference>